<dbReference type="Pfam" id="PF14014">
    <property type="entry name" value="DUF4230"/>
    <property type="match status" value="1"/>
</dbReference>
<organism evidence="2 3">
    <name type="scientific">Occallatibacter riparius</name>
    <dbReference type="NCBI Taxonomy" id="1002689"/>
    <lineage>
        <taxon>Bacteria</taxon>
        <taxon>Pseudomonadati</taxon>
        <taxon>Acidobacteriota</taxon>
        <taxon>Terriglobia</taxon>
        <taxon>Terriglobales</taxon>
        <taxon>Acidobacteriaceae</taxon>
        <taxon>Occallatibacter</taxon>
    </lineage>
</organism>
<dbReference type="InterPro" id="IPR025324">
    <property type="entry name" value="DUF4230"/>
</dbReference>
<protein>
    <submittedName>
        <fullName evidence="2">DUF4230 domain-containing protein</fullName>
    </submittedName>
</protein>
<dbReference type="EMBL" id="CP093313">
    <property type="protein sequence ID" value="UWZ81876.1"/>
    <property type="molecule type" value="Genomic_DNA"/>
</dbReference>
<dbReference type="AlphaFoldDB" id="A0A9J7BFT9"/>
<sequence length="217" mass="23669">MSDLENANPNRSSRALWVVLVGSVLLAVFVVIVLVPTLLVRAGIWSFGNGTFGRITHIDTSATAVVEKIRQLSRLESVNYTVDKIVEANKDTPGVPNFLAGDRMLFIAHGDVIAGVDLTQLGKNDVQVNGDSAQVRLPAAQILVTRIDNTRSRVYQRTTGLLVPADPNLESQVRQVAEEQIRQAALDDKILDKARDNARVTVTGLLYALGFKKVDVK</sequence>
<keyword evidence="1" id="KW-0812">Transmembrane</keyword>
<name>A0A9J7BFT9_9BACT</name>
<keyword evidence="3" id="KW-1185">Reference proteome</keyword>
<evidence type="ECO:0000256" key="1">
    <source>
        <dbReference type="SAM" id="Phobius"/>
    </source>
</evidence>
<gene>
    <name evidence="2" type="ORF">MOP44_14935</name>
</gene>
<keyword evidence="1" id="KW-0472">Membrane</keyword>
<accession>A0A9J7BFT9</accession>
<dbReference type="KEGG" id="orp:MOP44_14935"/>
<evidence type="ECO:0000313" key="2">
    <source>
        <dbReference type="EMBL" id="UWZ81876.1"/>
    </source>
</evidence>
<dbReference type="RefSeq" id="WP_260790827.1">
    <property type="nucleotide sequence ID" value="NZ_CP093313.1"/>
</dbReference>
<feature type="transmembrane region" description="Helical" evidence="1">
    <location>
        <begin position="15"/>
        <end position="40"/>
    </location>
</feature>
<keyword evidence="1" id="KW-1133">Transmembrane helix</keyword>
<dbReference type="Proteomes" id="UP001059380">
    <property type="component" value="Chromosome"/>
</dbReference>
<reference evidence="2" key="1">
    <citation type="submission" date="2021-04" db="EMBL/GenBank/DDBJ databases">
        <title>Phylogenetic analysis of Acidobacteriaceae.</title>
        <authorList>
            <person name="Qiu L."/>
            <person name="Zhang Q."/>
        </authorList>
    </citation>
    <scope>NUCLEOTIDE SEQUENCE</scope>
    <source>
        <strain evidence="2">DSM 25168</strain>
    </source>
</reference>
<evidence type="ECO:0000313" key="3">
    <source>
        <dbReference type="Proteomes" id="UP001059380"/>
    </source>
</evidence>
<proteinExistence type="predicted"/>